<comment type="similarity">
    <text evidence="2">Belongs to the flagellar radial spoke RSP3 family.</text>
</comment>
<keyword evidence="5" id="KW-0282">Flagellum</keyword>
<evidence type="ECO:0000256" key="9">
    <source>
        <dbReference type="SAM" id="MobiDB-lite"/>
    </source>
</evidence>
<evidence type="ECO:0000256" key="6">
    <source>
        <dbReference type="ARBA" id="ARBA00023069"/>
    </source>
</evidence>
<keyword evidence="4" id="KW-0597">Phosphoprotein</keyword>
<dbReference type="InterPro" id="IPR009290">
    <property type="entry name" value="Radial_spoke_3"/>
</dbReference>
<evidence type="ECO:0000256" key="3">
    <source>
        <dbReference type="ARBA" id="ARBA00022490"/>
    </source>
</evidence>
<evidence type="ECO:0000256" key="1">
    <source>
        <dbReference type="ARBA" id="ARBA00004611"/>
    </source>
</evidence>
<dbReference type="PANTHER" id="PTHR21648">
    <property type="entry name" value="FLAGELLAR RADIAL SPOKE PROTEIN 3"/>
    <property type="match status" value="1"/>
</dbReference>
<protein>
    <submittedName>
        <fullName evidence="10">Uncharacterized protein</fullName>
    </submittedName>
</protein>
<keyword evidence="6" id="KW-0969">Cilium</keyword>
<dbReference type="PANTHER" id="PTHR21648:SF0">
    <property type="entry name" value="RADIAL SPOKE HEAD PROTEIN 3 HOMOLOG"/>
    <property type="match status" value="1"/>
</dbReference>
<dbReference type="RefSeq" id="XP_050517946.1">
    <property type="nucleotide sequence ID" value="XM_050661989.1"/>
</dbReference>
<dbReference type="Pfam" id="PF06098">
    <property type="entry name" value="Radial_spoke_3"/>
    <property type="match status" value="1"/>
</dbReference>
<comment type="subcellular location">
    <subcellularLocation>
        <location evidence="1">Cytoplasm</location>
        <location evidence="1">Cytoskeleton</location>
        <location evidence="1">Flagellum axoneme</location>
    </subcellularLocation>
</comment>
<keyword evidence="3" id="KW-0963">Cytoplasm</keyword>
<dbReference type="Proteomes" id="UP001652700">
    <property type="component" value="Unplaced"/>
</dbReference>
<sequence>MTSATKMAPTPSETSGDEDQLAFKVINQDNFPIVVVGQPILKPFDQSAQKNKPNLIVHPIRRISKTVEDAKPKLTEKPSGLLNSSNENTVKVRKNLSSSHGNLCHNNSTVQMKLEDLENNLELENFNKILDSKLKRLQKNENKQQQKSSYSDPPTSRKPFVTTVKKGQFLEPPPEIALLMGVKIEEPKVVRKNPKELKKLYAFASQPRLLSRTPPRTVHQSRCEAAAWAAAKLVGTVVGVKNENEKLRDASKPRSTIEKKVHREHYVSTLENQPRWNPNFAFAKLLSCDEADRNISNTRAEQAKRRALARKRAINQQVKPAKPTIVRYAVPHHLQEKMLDISQLQHLLRTKELTDAATQTENDQCLTQESISIEKAHAQVQVHPTDLFDFNIEVQPIVEVLVSKTIEEALIEVLEEEELMAMKEQQRKFLEYMATNTSDELESDLNENTFKKFSENIFRNNYMPNLITSV</sequence>
<reference evidence="10" key="1">
    <citation type="submission" date="2025-05" db="UniProtKB">
        <authorList>
            <consortium name="EnsemblMetazoa"/>
        </authorList>
    </citation>
    <scope>IDENTIFICATION</scope>
</reference>
<evidence type="ECO:0000256" key="8">
    <source>
        <dbReference type="ARBA" id="ARBA00023273"/>
    </source>
</evidence>
<evidence type="ECO:0000256" key="4">
    <source>
        <dbReference type="ARBA" id="ARBA00022553"/>
    </source>
</evidence>
<dbReference type="GeneID" id="114340691"/>
<keyword evidence="11" id="KW-1185">Reference proteome</keyword>
<organism evidence="10 11">
    <name type="scientific">Diabrotica virgifera virgifera</name>
    <name type="common">western corn rootworm</name>
    <dbReference type="NCBI Taxonomy" id="50390"/>
    <lineage>
        <taxon>Eukaryota</taxon>
        <taxon>Metazoa</taxon>
        <taxon>Ecdysozoa</taxon>
        <taxon>Arthropoda</taxon>
        <taxon>Hexapoda</taxon>
        <taxon>Insecta</taxon>
        <taxon>Pterygota</taxon>
        <taxon>Neoptera</taxon>
        <taxon>Endopterygota</taxon>
        <taxon>Coleoptera</taxon>
        <taxon>Polyphaga</taxon>
        <taxon>Cucujiformia</taxon>
        <taxon>Chrysomeloidea</taxon>
        <taxon>Chrysomelidae</taxon>
        <taxon>Galerucinae</taxon>
        <taxon>Diabroticina</taxon>
        <taxon>Diabroticites</taxon>
        <taxon>Diabrotica</taxon>
    </lineage>
</organism>
<evidence type="ECO:0000256" key="7">
    <source>
        <dbReference type="ARBA" id="ARBA00023212"/>
    </source>
</evidence>
<dbReference type="RefSeq" id="XP_050517947.1">
    <property type="nucleotide sequence ID" value="XM_050661990.1"/>
</dbReference>
<name>A0ABM5L682_DIAVI</name>
<accession>A0ABM5L682</accession>
<keyword evidence="8" id="KW-0966">Cell projection</keyword>
<evidence type="ECO:0000313" key="10">
    <source>
        <dbReference type="EnsemblMetazoa" id="XP_050517946.1"/>
    </source>
</evidence>
<dbReference type="EnsemblMetazoa" id="XM_050661989.1">
    <property type="protein sequence ID" value="XP_050517946.1"/>
    <property type="gene ID" value="LOC114340691"/>
</dbReference>
<evidence type="ECO:0000256" key="5">
    <source>
        <dbReference type="ARBA" id="ARBA00022846"/>
    </source>
</evidence>
<dbReference type="EnsemblMetazoa" id="XM_050661990.1">
    <property type="protein sequence ID" value="XP_050517947.1"/>
    <property type="gene ID" value="LOC114340691"/>
</dbReference>
<evidence type="ECO:0000313" key="11">
    <source>
        <dbReference type="Proteomes" id="UP001652700"/>
    </source>
</evidence>
<proteinExistence type="inferred from homology"/>
<evidence type="ECO:0000256" key="2">
    <source>
        <dbReference type="ARBA" id="ARBA00006737"/>
    </source>
</evidence>
<keyword evidence="7" id="KW-0206">Cytoskeleton</keyword>
<feature type="region of interest" description="Disordered" evidence="9">
    <location>
        <begin position="139"/>
        <end position="160"/>
    </location>
</feature>